<keyword evidence="1" id="KW-0472">Membrane</keyword>
<organism evidence="2 3">
    <name type="scientific">Flemingia macrophylla</name>
    <dbReference type="NCBI Taxonomy" id="520843"/>
    <lineage>
        <taxon>Eukaryota</taxon>
        <taxon>Viridiplantae</taxon>
        <taxon>Streptophyta</taxon>
        <taxon>Embryophyta</taxon>
        <taxon>Tracheophyta</taxon>
        <taxon>Spermatophyta</taxon>
        <taxon>Magnoliopsida</taxon>
        <taxon>eudicotyledons</taxon>
        <taxon>Gunneridae</taxon>
        <taxon>Pentapetalae</taxon>
        <taxon>rosids</taxon>
        <taxon>fabids</taxon>
        <taxon>Fabales</taxon>
        <taxon>Fabaceae</taxon>
        <taxon>Papilionoideae</taxon>
        <taxon>50 kb inversion clade</taxon>
        <taxon>NPAAA clade</taxon>
        <taxon>indigoferoid/millettioid clade</taxon>
        <taxon>Phaseoleae</taxon>
        <taxon>Flemingia</taxon>
    </lineage>
</organism>
<evidence type="ECO:0000256" key="1">
    <source>
        <dbReference type="SAM" id="Phobius"/>
    </source>
</evidence>
<keyword evidence="3" id="KW-1185">Reference proteome</keyword>
<accession>A0ABD1NBK0</accession>
<dbReference type="Proteomes" id="UP001603857">
    <property type="component" value="Unassembled WGS sequence"/>
</dbReference>
<proteinExistence type="predicted"/>
<dbReference type="EMBL" id="JBGMDY010000002">
    <property type="protein sequence ID" value="KAL2345487.1"/>
    <property type="molecule type" value="Genomic_DNA"/>
</dbReference>
<protein>
    <submittedName>
        <fullName evidence="2">Uncharacterized protein</fullName>
    </submittedName>
</protein>
<dbReference type="AlphaFoldDB" id="A0ABD1NBK0"/>
<name>A0ABD1NBK0_9FABA</name>
<sequence>MQQLPVLDAALLFFPWIPTVVNLLTHTLTPFPFLHAIPASTERSSRQGIWSIRDDLQVQSSPYFPAHAQGQGPLPMVQECFQSVITYLDAVDPHKGCLLAKHSMEPSYSSSPAALAANVSSLFILAILLLVTPSLNSVTPALE</sequence>
<keyword evidence="1" id="KW-1133">Transmembrane helix</keyword>
<evidence type="ECO:0000313" key="2">
    <source>
        <dbReference type="EMBL" id="KAL2345487.1"/>
    </source>
</evidence>
<comment type="caution">
    <text evidence="2">The sequence shown here is derived from an EMBL/GenBank/DDBJ whole genome shotgun (WGS) entry which is preliminary data.</text>
</comment>
<evidence type="ECO:0000313" key="3">
    <source>
        <dbReference type="Proteomes" id="UP001603857"/>
    </source>
</evidence>
<keyword evidence="1" id="KW-0812">Transmembrane</keyword>
<feature type="transmembrane region" description="Helical" evidence="1">
    <location>
        <begin position="113"/>
        <end position="135"/>
    </location>
</feature>
<reference evidence="2 3" key="1">
    <citation type="submission" date="2024-08" db="EMBL/GenBank/DDBJ databases">
        <title>Insights into the chromosomal genome structure of Flemingia macrophylla.</title>
        <authorList>
            <person name="Ding Y."/>
            <person name="Zhao Y."/>
            <person name="Bi W."/>
            <person name="Wu M."/>
            <person name="Zhao G."/>
            <person name="Gong Y."/>
            <person name="Li W."/>
            <person name="Zhang P."/>
        </authorList>
    </citation>
    <scope>NUCLEOTIDE SEQUENCE [LARGE SCALE GENOMIC DNA]</scope>
    <source>
        <strain evidence="2">DYQJB</strain>
        <tissue evidence="2">Leaf</tissue>
    </source>
</reference>
<gene>
    <name evidence="2" type="ORF">Fmac_006772</name>
</gene>